<gene>
    <name evidence="1" type="ORF">GSONMT00041603001</name>
</gene>
<dbReference type="AlphaFoldDB" id="A0A060Y8X2"/>
<dbReference type="Proteomes" id="UP000193380">
    <property type="component" value="Unassembled WGS sequence"/>
</dbReference>
<dbReference type="PaxDb" id="8022-A0A060Y8X2"/>
<evidence type="ECO:0000313" key="1">
    <source>
        <dbReference type="EMBL" id="CDQ88393.1"/>
    </source>
</evidence>
<evidence type="ECO:0000313" key="2">
    <source>
        <dbReference type="Proteomes" id="UP000193380"/>
    </source>
</evidence>
<reference evidence="1" key="1">
    <citation type="journal article" date="2014" name="Nat. Commun.">
        <title>The rainbow trout genome provides novel insights into evolution after whole-genome duplication in vertebrates.</title>
        <authorList>
            <person name="Berthelot C."/>
            <person name="Brunet F."/>
            <person name="Chalopin D."/>
            <person name="Juanchich A."/>
            <person name="Bernard M."/>
            <person name="Noel B."/>
            <person name="Bento P."/>
            <person name="Da Silva C."/>
            <person name="Labadie K."/>
            <person name="Alberti A."/>
            <person name="Aury J.M."/>
            <person name="Louis A."/>
            <person name="Dehais P."/>
            <person name="Bardou P."/>
            <person name="Montfort J."/>
            <person name="Klopp C."/>
            <person name="Cabau C."/>
            <person name="Gaspin C."/>
            <person name="Thorgaard G.H."/>
            <person name="Boussaha M."/>
            <person name="Quillet E."/>
            <person name="Guyomard R."/>
            <person name="Galiana D."/>
            <person name="Bobe J."/>
            <person name="Volff J.N."/>
            <person name="Genet C."/>
            <person name="Wincker P."/>
            <person name="Jaillon O."/>
            <person name="Roest Crollius H."/>
            <person name="Guiguen Y."/>
        </authorList>
    </citation>
    <scope>NUCLEOTIDE SEQUENCE [LARGE SCALE GENOMIC DNA]</scope>
</reference>
<organism evidence="1 2">
    <name type="scientific">Oncorhynchus mykiss</name>
    <name type="common">Rainbow trout</name>
    <name type="synonym">Salmo gairdneri</name>
    <dbReference type="NCBI Taxonomy" id="8022"/>
    <lineage>
        <taxon>Eukaryota</taxon>
        <taxon>Metazoa</taxon>
        <taxon>Chordata</taxon>
        <taxon>Craniata</taxon>
        <taxon>Vertebrata</taxon>
        <taxon>Euteleostomi</taxon>
        <taxon>Actinopterygii</taxon>
        <taxon>Neopterygii</taxon>
        <taxon>Teleostei</taxon>
        <taxon>Protacanthopterygii</taxon>
        <taxon>Salmoniformes</taxon>
        <taxon>Salmonidae</taxon>
        <taxon>Salmoninae</taxon>
        <taxon>Oncorhynchus</taxon>
    </lineage>
</organism>
<reference evidence="1" key="2">
    <citation type="submission" date="2014-03" db="EMBL/GenBank/DDBJ databases">
        <authorList>
            <person name="Genoscope - CEA"/>
        </authorList>
    </citation>
    <scope>NUCLEOTIDE SEQUENCE</scope>
</reference>
<accession>A0A060Y8X2</accession>
<sequence length="111" mass="12730">MTTDLLSDLDSRFFADNLLTSEDWDACLYQCESMEEGEDGEYTRGLKYETSFDNDLVLTLDPDNPTSPWRHLDDNLLTGAEINKVWQEGEIFLFNSIRCGSRHVITTIEGQ</sequence>
<dbReference type="EMBL" id="FR908585">
    <property type="protein sequence ID" value="CDQ88393.1"/>
    <property type="molecule type" value="Genomic_DNA"/>
</dbReference>
<name>A0A060Y8X2_ONCMY</name>
<proteinExistence type="predicted"/>
<protein>
    <submittedName>
        <fullName evidence="1">Uncharacterized protein</fullName>
    </submittedName>
</protein>
<dbReference type="STRING" id="8022.A0A060Y8X2"/>